<evidence type="ECO:0000313" key="2">
    <source>
        <dbReference type="EMBL" id="MPC75168.1"/>
    </source>
</evidence>
<reference evidence="2 3" key="1">
    <citation type="submission" date="2019-05" db="EMBL/GenBank/DDBJ databases">
        <title>Another draft genome of Portunus trituberculatus and its Hox gene families provides insights of decapod evolution.</title>
        <authorList>
            <person name="Jeong J.-H."/>
            <person name="Song I."/>
            <person name="Kim S."/>
            <person name="Choi T."/>
            <person name="Kim D."/>
            <person name="Ryu S."/>
            <person name="Kim W."/>
        </authorList>
    </citation>
    <scope>NUCLEOTIDE SEQUENCE [LARGE SCALE GENOMIC DNA]</scope>
    <source>
        <tissue evidence="2">Muscle</tissue>
    </source>
</reference>
<proteinExistence type="predicted"/>
<gene>
    <name evidence="2" type="ORF">E2C01_069552</name>
</gene>
<accession>A0A5B7I2N1</accession>
<dbReference type="EMBL" id="VSRR010040513">
    <property type="protein sequence ID" value="MPC75168.1"/>
    <property type="molecule type" value="Genomic_DNA"/>
</dbReference>
<organism evidence="2 3">
    <name type="scientific">Portunus trituberculatus</name>
    <name type="common">Swimming crab</name>
    <name type="synonym">Neptunus trituberculatus</name>
    <dbReference type="NCBI Taxonomy" id="210409"/>
    <lineage>
        <taxon>Eukaryota</taxon>
        <taxon>Metazoa</taxon>
        <taxon>Ecdysozoa</taxon>
        <taxon>Arthropoda</taxon>
        <taxon>Crustacea</taxon>
        <taxon>Multicrustacea</taxon>
        <taxon>Malacostraca</taxon>
        <taxon>Eumalacostraca</taxon>
        <taxon>Eucarida</taxon>
        <taxon>Decapoda</taxon>
        <taxon>Pleocyemata</taxon>
        <taxon>Brachyura</taxon>
        <taxon>Eubrachyura</taxon>
        <taxon>Portunoidea</taxon>
        <taxon>Portunidae</taxon>
        <taxon>Portuninae</taxon>
        <taxon>Portunus</taxon>
    </lineage>
</organism>
<sequence>MRARDHIFFCNKAGVHFSGREQHEAGTEPGVGAGLDDGDDNKKLPDECAHVDSEGEKSEQMGDVLMEGCVESTYGGGDKSARRMEMLAEIKLCMKLYVNNRDIGRD</sequence>
<feature type="region of interest" description="Disordered" evidence="1">
    <location>
        <begin position="19"/>
        <end position="45"/>
    </location>
</feature>
<keyword evidence="3" id="KW-1185">Reference proteome</keyword>
<comment type="caution">
    <text evidence="2">The sequence shown here is derived from an EMBL/GenBank/DDBJ whole genome shotgun (WGS) entry which is preliminary data.</text>
</comment>
<name>A0A5B7I2N1_PORTR</name>
<evidence type="ECO:0000313" key="3">
    <source>
        <dbReference type="Proteomes" id="UP000324222"/>
    </source>
</evidence>
<dbReference type="Proteomes" id="UP000324222">
    <property type="component" value="Unassembled WGS sequence"/>
</dbReference>
<protein>
    <submittedName>
        <fullName evidence="2">Uncharacterized protein</fullName>
    </submittedName>
</protein>
<dbReference type="AlphaFoldDB" id="A0A5B7I2N1"/>
<evidence type="ECO:0000256" key="1">
    <source>
        <dbReference type="SAM" id="MobiDB-lite"/>
    </source>
</evidence>